<dbReference type="OrthoDB" id="5119454at2"/>
<organism evidence="2 3">
    <name type="scientific">Cryobacterium roopkundense</name>
    <dbReference type="NCBI Taxonomy" id="1001240"/>
    <lineage>
        <taxon>Bacteria</taxon>
        <taxon>Bacillati</taxon>
        <taxon>Actinomycetota</taxon>
        <taxon>Actinomycetes</taxon>
        <taxon>Micrococcales</taxon>
        <taxon>Microbacteriaceae</taxon>
        <taxon>Cryobacterium</taxon>
    </lineage>
</organism>
<dbReference type="EMBL" id="JACHBQ010000002">
    <property type="protein sequence ID" value="MBB5643647.1"/>
    <property type="molecule type" value="Genomic_DNA"/>
</dbReference>
<name>A0A7W9A0M1_9MICO</name>
<comment type="caution">
    <text evidence="2">The sequence shown here is derived from an EMBL/GenBank/DDBJ whole genome shotgun (WGS) entry which is preliminary data.</text>
</comment>
<reference evidence="2 3" key="1">
    <citation type="submission" date="2020-08" db="EMBL/GenBank/DDBJ databases">
        <title>Sequencing the genomes of 1000 actinobacteria strains.</title>
        <authorList>
            <person name="Klenk H.-P."/>
        </authorList>
    </citation>
    <scope>NUCLEOTIDE SEQUENCE [LARGE SCALE GENOMIC DNA]</scope>
    <source>
        <strain evidence="2 3">DSM 21065</strain>
    </source>
</reference>
<gene>
    <name evidence="2" type="ORF">BJ997_004258</name>
</gene>
<feature type="compositionally biased region" description="Pro residues" evidence="1">
    <location>
        <begin position="43"/>
        <end position="73"/>
    </location>
</feature>
<proteinExistence type="predicted"/>
<evidence type="ECO:0000313" key="2">
    <source>
        <dbReference type="EMBL" id="MBB5643647.1"/>
    </source>
</evidence>
<feature type="region of interest" description="Disordered" evidence="1">
    <location>
        <begin position="1"/>
        <end position="80"/>
    </location>
</feature>
<feature type="compositionally biased region" description="Basic and acidic residues" evidence="1">
    <location>
        <begin position="1"/>
        <end position="12"/>
    </location>
</feature>
<dbReference type="Proteomes" id="UP000561726">
    <property type="component" value="Unassembled WGS sequence"/>
</dbReference>
<sequence length="124" mass="13233">MSTQEDRPSLESRKRRTPRPAPDESVDPIDYRPTEAAPATVQPAPPSTPPAPVAETPAPLPTSPAASPAPTPRGRPRREVTLPFSTRLSVDVLNLIDEAVANGEGGGVIRNVVEEAIRARWGTK</sequence>
<evidence type="ECO:0000313" key="3">
    <source>
        <dbReference type="Proteomes" id="UP000561726"/>
    </source>
</evidence>
<accession>A0A7W9A0M1</accession>
<evidence type="ECO:0000256" key="1">
    <source>
        <dbReference type="SAM" id="MobiDB-lite"/>
    </source>
</evidence>
<protein>
    <submittedName>
        <fullName evidence="2">Uncharacterized protein</fullName>
    </submittedName>
</protein>
<dbReference type="AlphaFoldDB" id="A0A7W9A0M1"/>
<dbReference type="RefSeq" id="WP_035839010.1">
    <property type="nucleotide sequence ID" value="NZ_JACHBQ010000002.1"/>
</dbReference>